<gene>
    <name evidence="2" type="ORF">PSYICH_LOCUS9840</name>
</gene>
<evidence type="ECO:0000313" key="2">
    <source>
        <dbReference type="EMBL" id="CAH1109381.1"/>
    </source>
</evidence>
<dbReference type="AlphaFoldDB" id="A0A9P0CW57"/>
<feature type="compositionally biased region" description="Basic and acidic residues" evidence="1">
    <location>
        <begin position="282"/>
        <end position="292"/>
    </location>
</feature>
<sequence>MYSGSDSNESQKYANWALNPASFQSVPGEQVDWAALAQQWIIMKEAGPPPIPGDQPIIVSKKKHPKEGGEAEMDVENDKEAPPPPVWGTNEPPPPPGSEAWNWNTQQNPNWNSWNNSWAPPSVVPPPAPNISGTKTPLLPTPSNNSYTEPPESGSDNATPFGSTNSEYHSTNPPYWNNSGVSSKHIKPHNKRYSKVNVPIRTSAPLPPMVLPLEPIHQPTAPPALDTAKRKQLPAWIREGLEKMEKEKLKQMEKQKEKEEKDTLVDPHKPSSQDTMEILKSTMKERQRSRFESDEENSNEDKKPKKPKIEEATPLTHEELMLKVRRTMTEILLNVTNRHIESVCREELLRYTKNRKASEAASAPSGANIRGRLGLGIYGGDDSGSSSDEERDDDYHRDTRDSDDELKDTIKRKMADFQKTEREIEDKLEEAERQKAGSVSRSSSPESNDNDSQVDVRTQGRKYFQHDTRQPSPQKIIHESKSKQRSPSSSSQESDYSNNRSKTSRRSSSSDSKDSYKISSKKRSITPEKRHRNTSSRWSKSPSRRSDSRKDSNGSKRDSGSSRKKSSSTRRSRSSSYSRSHRSRSSSYRKSSRRSRSRERSRRSRSSSRSRYSSRRSPSSSRSDRRRRKRSRSDSSGRGKRSHRH</sequence>
<evidence type="ECO:0008006" key="4">
    <source>
        <dbReference type="Google" id="ProtNLM"/>
    </source>
</evidence>
<feature type="compositionally biased region" description="Low complexity" evidence="1">
    <location>
        <begin position="100"/>
        <end position="121"/>
    </location>
</feature>
<dbReference type="InterPro" id="IPR031937">
    <property type="entry name" value="PNISR"/>
</dbReference>
<feature type="region of interest" description="Disordered" evidence="1">
    <location>
        <begin position="244"/>
        <end position="319"/>
    </location>
</feature>
<reference evidence="2" key="1">
    <citation type="submission" date="2022-01" db="EMBL/GenBank/DDBJ databases">
        <authorList>
            <person name="King R."/>
        </authorList>
    </citation>
    <scope>NUCLEOTIDE SEQUENCE</scope>
</reference>
<dbReference type="Pfam" id="PF15996">
    <property type="entry name" value="PNISR"/>
    <property type="match status" value="1"/>
</dbReference>
<feature type="compositionally biased region" description="Basic and acidic residues" evidence="1">
    <location>
        <begin position="407"/>
        <end position="435"/>
    </location>
</feature>
<dbReference type="Proteomes" id="UP001153636">
    <property type="component" value="Chromosome 4"/>
</dbReference>
<feature type="compositionally biased region" description="Basic and acidic residues" evidence="1">
    <location>
        <begin position="244"/>
        <end position="271"/>
    </location>
</feature>
<proteinExistence type="predicted"/>
<feature type="compositionally biased region" description="Polar residues" evidence="1">
    <location>
        <begin position="437"/>
        <end position="456"/>
    </location>
</feature>
<feature type="compositionally biased region" description="Gly residues" evidence="1">
    <location>
        <begin position="373"/>
        <end position="382"/>
    </location>
</feature>
<feature type="compositionally biased region" description="Basic and acidic residues" evidence="1">
    <location>
        <begin position="544"/>
        <end position="561"/>
    </location>
</feature>
<dbReference type="OrthoDB" id="10065820at2759"/>
<feature type="region of interest" description="Disordered" evidence="1">
    <location>
        <begin position="46"/>
        <end position="196"/>
    </location>
</feature>
<feature type="compositionally biased region" description="Basic residues" evidence="1">
    <location>
        <begin position="590"/>
        <end position="614"/>
    </location>
</feature>
<organism evidence="2 3">
    <name type="scientific">Psylliodes chrysocephalus</name>
    <dbReference type="NCBI Taxonomy" id="3402493"/>
    <lineage>
        <taxon>Eukaryota</taxon>
        <taxon>Metazoa</taxon>
        <taxon>Ecdysozoa</taxon>
        <taxon>Arthropoda</taxon>
        <taxon>Hexapoda</taxon>
        <taxon>Insecta</taxon>
        <taxon>Pterygota</taxon>
        <taxon>Neoptera</taxon>
        <taxon>Endopterygota</taxon>
        <taxon>Coleoptera</taxon>
        <taxon>Polyphaga</taxon>
        <taxon>Cucujiformia</taxon>
        <taxon>Chrysomeloidea</taxon>
        <taxon>Chrysomelidae</taxon>
        <taxon>Galerucinae</taxon>
        <taxon>Alticini</taxon>
        <taxon>Psylliodes</taxon>
    </lineage>
</organism>
<evidence type="ECO:0000313" key="3">
    <source>
        <dbReference type="Proteomes" id="UP001153636"/>
    </source>
</evidence>
<protein>
    <recommendedName>
        <fullName evidence="4">Arginine/serine-rich protein PNISR</fullName>
    </recommendedName>
</protein>
<dbReference type="EMBL" id="OV651816">
    <property type="protein sequence ID" value="CAH1109381.1"/>
    <property type="molecule type" value="Genomic_DNA"/>
</dbReference>
<feature type="compositionally biased region" description="Basic residues" evidence="1">
    <location>
        <begin position="562"/>
        <end position="584"/>
    </location>
</feature>
<dbReference type="PANTHER" id="PTHR31518">
    <property type="entry name" value="ARGININE/SERINE-RICH PROTEIN PNISR"/>
    <property type="match status" value="1"/>
</dbReference>
<name>A0A9P0CW57_9CUCU</name>
<feature type="compositionally biased region" description="Low complexity" evidence="1">
    <location>
        <begin position="485"/>
        <end position="510"/>
    </location>
</feature>
<feature type="region of interest" description="Disordered" evidence="1">
    <location>
        <begin position="353"/>
        <end position="645"/>
    </location>
</feature>
<feature type="compositionally biased region" description="Basic residues" evidence="1">
    <location>
        <begin position="519"/>
        <end position="534"/>
    </location>
</feature>
<feature type="compositionally biased region" description="Basic and acidic residues" evidence="1">
    <location>
        <begin position="299"/>
        <end position="319"/>
    </location>
</feature>
<accession>A0A9P0CW57</accession>
<evidence type="ECO:0000256" key="1">
    <source>
        <dbReference type="SAM" id="MobiDB-lite"/>
    </source>
</evidence>
<feature type="compositionally biased region" description="Basic residues" evidence="1">
    <location>
        <begin position="184"/>
        <end position="194"/>
    </location>
</feature>
<feature type="compositionally biased region" description="Pro residues" evidence="1">
    <location>
        <begin position="82"/>
        <end position="97"/>
    </location>
</feature>
<feature type="compositionally biased region" description="Polar residues" evidence="1">
    <location>
        <begin position="131"/>
        <end position="182"/>
    </location>
</feature>
<keyword evidence="3" id="KW-1185">Reference proteome</keyword>